<dbReference type="EMBL" id="CAXHTB010000013">
    <property type="protein sequence ID" value="CAL0317814.1"/>
    <property type="molecule type" value="Genomic_DNA"/>
</dbReference>
<keyword evidence="1" id="KW-0378">Hydrolase</keyword>
<organism evidence="3 4">
    <name type="scientific">Lupinus luteus</name>
    <name type="common">European yellow lupine</name>
    <dbReference type="NCBI Taxonomy" id="3873"/>
    <lineage>
        <taxon>Eukaryota</taxon>
        <taxon>Viridiplantae</taxon>
        <taxon>Streptophyta</taxon>
        <taxon>Embryophyta</taxon>
        <taxon>Tracheophyta</taxon>
        <taxon>Spermatophyta</taxon>
        <taxon>Magnoliopsida</taxon>
        <taxon>eudicotyledons</taxon>
        <taxon>Gunneridae</taxon>
        <taxon>Pentapetalae</taxon>
        <taxon>rosids</taxon>
        <taxon>fabids</taxon>
        <taxon>Fabales</taxon>
        <taxon>Fabaceae</taxon>
        <taxon>Papilionoideae</taxon>
        <taxon>50 kb inversion clade</taxon>
        <taxon>genistoids sensu lato</taxon>
        <taxon>core genistoids</taxon>
        <taxon>Genisteae</taxon>
        <taxon>Lupinus</taxon>
    </lineage>
</organism>
<dbReference type="InterPro" id="IPR012462">
    <property type="entry name" value="UFSP1/2_DUB_cat"/>
</dbReference>
<evidence type="ECO:0000313" key="3">
    <source>
        <dbReference type="EMBL" id="CAL0317814.1"/>
    </source>
</evidence>
<dbReference type="Pfam" id="PF07910">
    <property type="entry name" value="Peptidase_C78"/>
    <property type="match status" value="1"/>
</dbReference>
<name>A0AAV1X819_LUPLU</name>
<evidence type="ECO:0000313" key="4">
    <source>
        <dbReference type="Proteomes" id="UP001497480"/>
    </source>
</evidence>
<proteinExistence type="predicted"/>
<dbReference type="GO" id="GO:0016787">
    <property type="term" value="F:hydrolase activity"/>
    <property type="evidence" value="ECO:0007669"/>
    <property type="project" value="UniProtKB-KW"/>
</dbReference>
<feature type="domain" description="UFSP1/2/DUB catalytic" evidence="2">
    <location>
        <begin position="86"/>
        <end position="200"/>
    </location>
</feature>
<reference evidence="3 4" key="1">
    <citation type="submission" date="2024-03" db="EMBL/GenBank/DDBJ databases">
        <authorList>
            <person name="Martinez-Hernandez J."/>
        </authorList>
    </citation>
    <scope>NUCLEOTIDE SEQUENCE [LARGE SCALE GENOMIC DNA]</scope>
</reference>
<dbReference type="AlphaFoldDB" id="A0AAV1X819"/>
<accession>A0AAV1X819</accession>
<comment type="caution">
    <text evidence="3">The sequence shown here is derived from an EMBL/GenBank/DDBJ whole genome shotgun (WGS) entry which is preliminary data.</text>
</comment>
<sequence length="294" mass="32775">MEFSLFVISFMSEQADSGLHFDNTGGDYNIWCGGVGPGRNNGKWKIDEKISCLVELQRRSEFRKVEVGLMALLRSCLESEAENSRTILSGYVDHFQSIESKDVGWGCGWRNIQMLSSHLLAQRPEAREILFGGSGFVPDIPSLQRWLEIAWERGFDTSGSDQFNHAIYGMKKWIGTTECAALFRSFGLRTRIVDFGPKESGSFYLSVPGSIVGGQQLVGIDAGRKRKALEVYGPMDRFLSRKVSQASCSWDDKSCSSLTQLGGTIKKESGGDRVVNSNTNKGPYTFNMMDIREQ</sequence>
<gene>
    <name evidence="3" type="ORF">LLUT_LOCUS18874</name>
</gene>
<dbReference type="Gene3D" id="3.90.70.130">
    <property type="match status" value="1"/>
</dbReference>
<evidence type="ECO:0000259" key="2">
    <source>
        <dbReference type="Pfam" id="PF07910"/>
    </source>
</evidence>
<keyword evidence="4" id="KW-1185">Reference proteome</keyword>
<evidence type="ECO:0000256" key="1">
    <source>
        <dbReference type="ARBA" id="ARBA00022801"/>
    </source>
</evidence>
<protein>
    <recommendedName>
        <fullName evidence="2">UFSP1/2/DUB catalytic domain-containing protein</fullName>
    </recommendedName>
</protein>
<dbReference type="Proteomes" id="UP001497480">
    <property type="component" value="Unassembled WGS sequence"/>
</dbReference>